<dbReference type="EMBL" id="KV427635">
    <property type="protein sequence ID" value="KZT04590.1"/>
    <property type="molecule type" value="Genomic_DNA"/>
</dbReference>
<evidence type="ECO:0000313" key="3">
    <source>
        <dbReference type="Proteomes" id="UP000076871"/>
    </source>
</evidence>
<feature type="region of interest" description="Disordered" evidence="1">
    <location>
        <begin position="1"/>
        <end position="32"/>
    </location>
</feature>
<organism evidence="2 3">
    <name type="scientific">Laetiporus sulphureus 93-53</name>
    <dbReference type="NCBI Taxonomy" id="1314785"/>
    <lineage>
        <taxon>Eukaryota</taxon>
        <taxon>Fungi</taxon>
        <taxon>Dikarya</taxon>
        <taxon>Basidiomycota</taxon>
        <taxon>Agaricomycotina</taxon>
        <taxon>Agaricomycetes</taxon>
        <taxon>Polyporales</taxon>
        <taxon>Laetiporus</taxon>
    </lineage>
</organism>
<dbReference type="SUPFAM" id="SSF52047">
    <property type="entry name" value="RNI-like"/>
    <property type="match status" value="1"/>
</dbReference>
<keyword evidence="3" id="KW-1185">Reference proteome</keyword>
<sequence>MSRQKRGKKVPSLEELSASDLMKMRSSKLEQRDTRQRARELKHIEGMIRAAETAAVQAERRDWNADVAINRLPPEVLREIFVTTCTVKLDEYIYKYYGCDDFMTVWGPTWIEKGRAVSLMFVCHHWKEIALGIRELWNGIETYWGHKDLTLLDRSGQGPLKVLACREFEPPYAVAPALQIVAHSSRIQEFYWITSQNPEYLREYLRMPAPSLRFLALQGDWGATPDGSLTLFDNHTPCLERLSLSCHCWLPSNAFAKLTFLVLDRCLSSNAYIKLRSLLGGTPNLVDLILRGVIDSSYERYVGAETEPAHMKPVSLARLRRLLIECMRAGAIDYVFRDARLNEDLSVSIKDMIRSDGQRFLEVVSGWSLNAMKQPKQLHFQPHVAIVAGASSGLRFEDWNCTTLQDWTAFNWPQALSLSSISHLCTFDRYARRPPGLERVRNLLRQMTALETLSVDIEVLTKIVDALTLFRDPTDPPLCRALTTLRIAIRKDSDCDIILDSILPRRAQLGIKHLYVGLIDHQSDYCWRPRQAVKDQLHGNFESVNFETLVCDKAYNITLPPVCVEEAHALWPSWL</sequence>
<proteinExistence type="predicted"/>
<evidence type="ECO:0000313" key="2">
    <source>
        <dbReference type="EMBL" id="KZT04590.1"/>
    </source>
</evidence>
<evidence type="ECO:0000256" key="1">
    <source>
        <dbReference type="SAM" id="MobiDB-lite"/>
    </source>
</evidence>
<dbReference type="GeneID" id="63831574"/>
<reference evidence="2 3" key="1">
    <citation type="journal article" date="2016" name="Mol. Biol. Evol.">
        <title>Comparative Genomics of Early-Diverging Mushroom-Forming Fungi Provides Insights into the Origins of Lignocellulose Decay Capabilities.</title>
        <authorList>
            <person name="Nagy L.G."/>
            <person name="Riley R."/>
            <person name="Tritt A."/>
            <person name="Adam C."/>
            <person name="Daum C."/>
            <person name="Floudas D."/>
            <person name="Sun H."/>
            <person name="Yadav J.S."/>
            <person name="Pangilinan J."/>
            <person name="Larsson K.H."/>
            <person name="Matsuura K."/>
            <person name="Barry K."/>
            <person name="Labutti K."/>
            <person name="Kuo R."/>
            <person name="Ohm R.A."/>
            <person name="Bhattacharya S.S."/>
            <person name="Shirouzu T."/>
            <person name="Yoshinaga Y."/>
            <person name="Martin F.M."/>
            <person name="Grigoriev I.V."/>
            <person name="Hibbett D.S."/>
        </authorList>
    </citation>
    <scope>NUCLEOTIDE SEQUENCE [LARGE SCALE GENOMIC DNA]</scope>
    <source>
        <strain evidence="2 3">93-53</strain>
    </source>
</reference>
<evidence type="ECO:0008006" key="4">
    <source>
        <dbReference type="Google" id="ProtNLM"/>
    </source>
</evidence>
<protein>
    <recommendedName>
        <fullName evidence="4">F-box domain-containing protein</fullName>
    </recommendedName>
</protein>
<name>A0A165DCY3_9APHY</name>
<dbReference type="AlphaFoldDB" id="A0A165DCY3"/>
<dbReference type="OrthoDB" id="2757428at2759"/>
<dbReference type="RefSeq" id="XP_040762330.1">
    <property type="nucleotide sequence ID" value="XM_040914547.1"/>
</dbReference>
<accession>A0A165DCY3</accession>
<dbReference type="InParanoid" id="A0A165DCY3"/>
<dbReference type="Proteomes" id="UP000076871">
    <property type="component" value="Unassembled WGS sequence"/>
</dbReference>
<gene>
    <name evidence="2" type="ORF">LAESUDRAFT_813964</name>
</gene>